<comment type="caution">
    <text evidence="1">The sequence shown here is derived from an EMBL/GenBank/DDBJ whole genome shotgun (WGS) entry which is preliminary data.</text>
</comment>
<dbReference type="EMBL" id="AXOM01000009">
    <property type="protein sequence ID" value="ESS60170.1"/>
    <property type="molecule type" value="Genomic_DNA"/>
</dbReference>
<evidence type="ECO:0000313" key="2">
    <source>
        <dbReference type="Proteomes" id="UP000017834"/>
    </source>
</evidence>
<gene>
    <name evidence="1" type="ORF">EDP2_3914</name>
</gene>
<protein>
    <submittedName>
        <fullName evidence="1">Uncharacterized protein</fullName>
    </submittedName>
</protein>
<reference evidence="1 2" key="1">
    <citation type="journal article" date="2014" name="Genome Announc.">
        <title>Draft Genome Sequence of Enterobacter cloacae Strain S611.</title>
        <authorList>
            <person name="Wang D."/>
            <person name="Han C.S."/>
            <person name="Dichosa A.E."/>
            <person name="Gleasner C.D."/>
            <person name="Johnson S.L."/>
            <person name="Daligault H.E."/>
            <person name="Davenport K.W."/>
            <person name="Li P.E."/>
            <person name="Pierson E.A."/>
            <person name="Pierson L.S.III."/>
        </authorList>
    </citation>
    <scope>NUCLEOTIDE SEQUENCE [LARGE SCALE GENOMIC DNA]</scope>
    <source>
        <strain evidence="1 2">S611</strain>
    </source>
</reference>
<keyword evidence="2" id="KW-1185">Reference proteome</keyword>
<accession>A0ABP2ZY92</accession>
<evidence type="ECO:0000313" key="1">
    <source>
        <dbReference type="EMBL" id="ESS60170.1"/>
    </source>
</evidence>
<organism evidence="1 2">
    <name type="scientific">Enterobacter cloacae S611</name>
    <dbReference type="NCBI Taxonomy" id="1399146"/>
    <lineage>
        <taxon>Bacteria</taxon>
        <taxon>Pseudomonadati</taxon>
        <taxon>Pseudomonadota</taxon>
        <taxon>Gammaproteobacteria</taxon>
        <taxon>Enterobacterales</taxon>
        <taxon>Enterobacteriaceae</taxon>
        <taxon>Enterobacter</taxon>
        <taxon>Enterobacter cloacae complex</taxon>
    </lineage>
</organism>
<proteinExistence type="predicted"/>
<dbReference type="Proteomes" id="UP000017834">
    <property type="component" value="Unassembled WGS sequence"/>
</dbReference>
<name>A0ABP2ZY92_ENTCL</name>
<sequence length="83" mass="10017">MRVNRFYLRNQNTGLVNIKIYNVNTVRVIYMQPNNKIINLNTVIKLKWWYCQPNVIIWINTRKRLASYFLNNTCVHTDTISKL</sequence>